<feature type="compositionally biased region" description="Low complexity" evidence="6">
    <location>
        <begin position="1494"/>
        <end position="1507"/>
    </location>
</feature>
<comment type="subcellular location">
    <subcellularLocation>
        <location evidence="1">Nucleus</location>
    </subcellularLocation>
</comment>
<feature type="region of interest" description="Disordered" evidence="6">
    <location>
        <begin position="708"/>
        <end position="730"/>
    </location>
</feature>
<keyword evidence="5" id="KW-0539">Nucleus</keyword>
<name>A0A086L8A4_TOXGO</name>
<feature type="region of interest" description="Disordered" evidence="6">
    <location>
        <begin position="367"/>
        <end position="392"/>
    </location>
</feature>
<evidence type="ECO:0000313" key="8">
    <source>
        <dbReference type="EMBL" id="KFG52872.1"/>
    </source>
</evidence>
<feature type="region of interest" description="Disordered" evidence="6">
    <location>
        <begin position="438"/>
        <end position="457"/>
    </location>
</feature>
<evidence type="ECO:0000256" key="1">
    <source>
        <dbReference type="ARBA" id="ARBA00004123"/>
    </source>
</evidence>
<dbReference type="Gene3D" id="1.20.5.2050">
    <property type="match status" value="1"/>
</dbReference>
<feature type="region of interest" description="Disordered" evidence="6">
    <location>
        <begin position="406"/>
        <end position="426"/>
    </location>
</feature>
<feature type="compositionally biased region" description="Basic and acidic residues" evidence="6">
    <location>
        <begin position="1258"/>
        <end position="1276"/>
    </location>
</feature>
<dbReference type="OrthoDB" id="332565at2759"/>
<gene>
    <name evidence="8" type="ORF">TGFOU_215150</name>
</gene>
<feature type="region of interest" description="Disordered" evidence="6">
    <location>
        <begin position="862"/>
        <end position="893"/>
    </location>
</feature>
<protein>
    <submittedName>
        <fullName evidence="8">AP2 domain transcription factor AP2X-9</fullName>
    </submittedName>
</protein>
<dbReference type="GO" id="GO:0003677">
    <property type="term" value="F:DNA binding"/>
    <property type="evidence" value="ECO:0007669"/>
    <property type="project" value="UniProtKB-KW"/>
</dbReference>
<keyword evidence="2" id="KW-0805">Transcription regulation</keyword>
<dbReference type="GO" id="GO:0005634">
    <property type="term" value="C:nucleus"/>
    <property type="evidence" value="ECO:0007669"/>
    <property type="project" value="UniProtKB-SubCell"/>
</dbReference>
<feature type="compositionally biased region" description="Polar residues" evidence="6">
    <location>
        <begin position="367"/>
        <end position="387"/>
    </location>
</feature>
<sequence>MSFPSKQPLCGGDPLASAVVSQAKDMSLLGLPSSSISNVVTRGNSLSFSSSADEMASSVSDKCRTASIVSDISTAPATSRAPSRMPSISSACNATLSGLVAPKSDASSPADSHDGDKAKDAALLTGQLGELPVHSGAPSSGGDLVGQSDEIRHCQEFPAHVSLEKTEAEVPSDSVSNAFRKTCGSAPPGFKGLESPMSCRASSLSTTTPECCGPEVGFGTQDEGSCFFSNDPVCSQRAIPLAGNAEPLVGLVKEAAARGTSAVSGSGSEQLSSAAVQTLQTEGAENLPQVHANRRSTSGGSEADSSLEMMLMMLTPLVAPASKGGVHSRQEMSSSPEVRERSASLPAGAEGSALVAKAVVATPFSTQTLETSSRSAEVQPEGSNFATPLNRPNWFPVSIADTSASADGDRAASAPGRAADANSAGLCDSRRTTETYVVDSLSSSDSNEERHRAGVASLGQVSGGSASLLLPSNGPQAGTVPAELMSVHSEVADVEKVTGLSPLRQARGEWTRKESMASSEQSASAPAGQWSDAVSLPQQASLIAGRSSVSLSVAGLTASGSPAAPSSLSSSPELPEVASPPLSNASLRSPGAALPPPVPPDLAAVELPAAPVSDALFEEAASAETRGSVAIPHQLLVDLQLLLLLLFEHACQLLPPLKRQDEGQFYAWHVQRLAAKAQATLFHYADLMAPLCTSSLFSQCHKKAEGPSAASASDAADSAQQAPMQTEDDGGFPHETAAAALEVLELCAQGRGNEKSAGWSLLALLLLQGLPPNASIFLSVSKCPVGRFLKVVGSLERAYSLYKMVQGNGGERRVSTGVEQVVSGGDSFIGPLAGLDSDGVFQAGGAGALSTKAASACSSRLVSPQGLSGGKQNDPHEPSHATLSPSSGSVSGQRFGVSEAASLTGVSPSFDLEEGALLSSQRRTGNGESAADSAVTQNAARTYFSPQRVKPEKKVEAQTEGDAAPAVTFDQGPRGAPTERETGAAGGEEALATLLERQPLLQSDFASELFPGAVAVKGANHKEDFYSNASSWQAALASAFSSPLCHQDSANQLARSGFPLPPADACAPGCGVAESTGADRCCRDPAQTQELAGSCLPLFGHSRGSKRGQKDLSVPADAVHFGTAPPALVQPAKKGALGSGSGSRKSQKKLGSASTGSAASPASSLQGTQEGRSCAGGVNAGVYSFDSSLSDASSRLSPCGDLYLSASVNKRRHPSVQAEILKNCCTETLAERGTRLLDEVLQKLQNGGLQASQPSGSAKEERVAVSGGDGDRHMSESSRSSSQDDETNASSRRSRRSASDLAPLAACVQTRGSDIFSGDGTGWWGSESALREPPAKCRRTVGNARAAADTPGNAVNGSCEEQLLTLLRNATPTCTKGDLSLGLGVLSPGKGEFLASASDDSRLGGASAVSELIKKTALGSKAGGDLEFQQTTVAKAQGATRLECKKTGQFAGPLAGEQRVLLALNQAGGASKAFAPESLEAAATAGEGRKKRGAASNSAGPAHAAPNGKAGTQLPGLLLDRGASGAFGNSAGAIKSENGRTTNRLPVGARVEAASNTAAAIAAAGQDETMRGVFFNRSLNRWVCTWSRNGKEYQRSWSAGKYGYEAARQLARQCRLEKLLSGEAHTLQKGMAAVFKAPVGAAAFPASGLVVSGPQSPPKETGRQTPQPAKFPDSASQAAPTERVEGRPHLQRLPQESVQEKEMSGSGGAERGSATVETFESSPEQSASQNSDVLSLDRCCRLLLEQELAVALGDVHALCAEASVAKGNEERKVKKVRDRGDEGLLSLMAMQPEGGIVARKNSPGKKSAPTAAAGGNRDFGQMVMLMNACVERDHPCFEVSSGSSSSNSFPAGGAGDFTFAGNSGTQAEQVCFHDLT</sequence>
<feature type="region of interest" description="Disordered" evidence="6">
    <location>
        <begin position="1483"/>
        <end position="1515"/>
    </location>
</feature>
<dbReference type="GO" id="GO:0003700">
    <property type="term" value="F:DNA-binding transcription factor activity"/>
    <property type="evidence" value="ECO:0007669"/>
    <property type="project" value="InterPro"/>
</dbReference>
<evidence type="ECO:0000256" key="4">
    <source>
        <dbReference type="ARBA" id="ARBA00023163"/>
    </source>
</evidence>
<feature type="region of interest" description="Disordered" evidence="6">
    <location>
        <begin position="1248"/>
        <end position="1303"/>
    </location>
</feature>
<evidence type="ECO:0000313" key="9">
    <source>
        <dbReference type="Proteomes" id="UP000028838"/>
    </source>
</evidence>
<feature type="compositionally biased region" description="Low complexity" evidence="6">
    <location>
        <begin position="561"/>
        <end position="583"/>
    </location>
</feature>
<keyword evidence="3" id="KW-0238">DNA-binding</keyword>
<dbReference type="EMBL" id="AEYH02001045">
    <property type="protein sequence ID" value="KFG52872.1"/>
    <property type="molecule type" value="Genomic_DNA"/>
</dbReference>
<dbReference type="Proteomes" id="UP000028838">
    <property type="component" value="Unassembled WGS sequence"/>
</dbReference>
<reference evidence="8 9" key="1">
    <citation type="submission" date="2014-07" db="EMBL/GenBank/DDBJ databases">
        <authorList>
            <person name="Sibley D."/>
            <person name="Venepally P."/>
            <person name="Karamycheva S."/>
            <person name="Hadjithomas M."/>
            <person name="Khan A."/>
            <person name="Brunk B."/>
            <person name="Roos D."/>
            <person name="Caler E."/>
            <person name="Lorenzi H."/>
        </authorList>
    </citation>
    <scope>NUCLEOTIDE SEQUENCE [LARGE SCALE GENOMIC DNA]</scope>
    <source>
        <strain evidence="8 9">FOU</strain>
    </source>
</reference>
<dbReference type="InterPro" id="IPR001471">
    <property type="entry name" value="AP2/ERF_dom"/>
</dbReference>
<feature type="region of interest" description="Disordered" evidence="6">
    <location>
        <begin position="919"/>
        <end position="983"/>
    </location>
</feature>
<dbReference type="VEuPathDB" id="ToxoDB:TGFOU_215150"/>
<evidence type="ECO:0000256" key="2">
    <source>
        <dbReference type="ARBA" id="ARBA00023015"/>
    </source>
</evidence>
<feature type="compositionally biased region" description="Polar residues" evidence="6">
    <location>
        <begin position="262"/>
        <end position="283"/>
    </location>
</feature>
<evidence type="ECO:0000256" key="3">
    <source>
        <dbReference type="ARBA" id="ARBA00023125"/>
    </source>
</evidence>
<feature type="region of interest" description="Disordered" evidence="6">
    <location>
        <begin position="561"/>
        <end position="599"/>
    </location>
</feature>
<accession>A0A086L8A4</accession>
<feature type="compositionally biased region" description="Low complexity" evidence="6">
    <location>
        <begin position="406"/>
        <end position="425"/>
    </location>
</feature>
<evidence type="ECO:0000259" key="7">
    <source>
        <dbReference type="Pfam" id="PF00847"/>
    </source>
</evidence>
<evidence type="ECO:0000256" key="5">
    <source>
        <dbReference type="ARBA" id="ARBA00023242"/>
    </source>
</evidence>
<feature type="compositionally biased region" description="Low complexity" evidence="6">
    <location>
        <begin position="516"/>
        <end position="527"/>
    </location>
</feature>
<organism evidence="8 9">
    <name type="scientific">Toxoplasma gondii FOU</name>
    <dbReference type="NCBI Taxonomy" id="943167"/>
    <lineage>
        <taxon>Eukaryota</taxon>
        <taxon>Sar</taxon>
        <taxon>Alveolata</taxon>
        <taxon>Apicomplexa</taxon>
        <taxon>Conoidasida</taxon>
        <taxon>Coccidia</taxon>
        <taxon>Eucoccidiorida</taxon>
        <taxon>Eimeriorina</taxon>
        <taxon>Sarcocystidae</taxon>
        <taxon>Toxoplasma</taxon>
    </lineage>
</organism>
<feature type="compositionally biased region" description="Polar residues" evidence="6">
    <location>
        <begin position="881"/>
        <end position="892"/>
    </location>
</feature>
<feature type="compositionally biased region" description="Polar residues" evidence="6">
    <location>
        <begin position="1715"/>
        <end position="1731"/>
    </location>
</feature>
<feature type="region of interest" description="Disordered" evidence="6">
    <location>
        <begin position="1650"/>
        <end position="1731"/>
    </location>
</feature>
<proteinExistence type="predicted"/>
<evidence type="ECO:0000256" key="6">
    <source>
        <dbReference type="SAM" id="MobiDB-lite"/>
    </source>
</evidence>
<feature type="region of interest" description="Disordered" evidence="6">
    <location>
        <begin position="505"/>
        <end position="531"/>
    </location>
</feature>
<feature type="region of interest" description="Disordered" evidence="6">
    <location>
        <begin position="262"/>
        <end position="303"/>
    </location>
</feature>
<feature type="region of interest" description="Disordered" evidence="6">
    <location>
        <begin position="321"/>
        <end position="347"/>
    </location>
</feature>
<keyword evidence="4" id="KW-0804">Transcription</keyword>
<feature type="domain" description="AP2/ERF" evidence="7">
    <location>
        <begin position="1571"/>
        <end position="1618"/>
    </location>
</feature>
<feature type="compositionally biased region" description="Low complexity" evidence="6">
    <location>
        <begin position="1149"/>
        <end position="1164"/>
    </location>
</feature>
<comment type="caution">
    <text evidence="8">The sequence shown here is derived from an EMBL/GenBank/DDBJ whole genome shotgun (WGS) entry which is preliminary data.</text>
</comment>
<feature type="region of interest" description="Disordered" evidence="6">
    <location>
        <begin position="1125"/>
        <end position="1171"/>
    </location>
</feature>
<dbReference type="Pfam" id="PF00847">
    <property type="entry name" value="AP2"/>
    <property type="match status" value="1"/>
</dbReference>
<feature type="compositionally biased region" description="Low complexity" evidence="6">
    <location>
        <begin position="708"/>
        <end position="722"/>
    </location>
</feature>
<feature type="compositionally biased region" description="Basic and acidic residues" evidence="6">
    <location>
        <begin position="506"/>
        <end position="515"/>
    </location>
</feature>